<reference evidence="1" key="1">
    <citation type="journal article" date="2014" name="Front. Microbiol.">
        <title>High frequency of phylogenetically diverse reductive dehalogenase-homologous genes in deep subseafloor sedimentary metagenomes.</title>
        <authorList>
            <person name="Kawai M."/>
            <person name="Futagami T."/>
            <person name="Toyoda A."/>
            <person name="Takaki Y."/>
            <person name="Nishi S."/>
            <person name="Hori S."/>
            <person name="Arai W."/>
            <person name="Tsubouchi T."/>
            <person name="Morono Y."/>
            <person name="Uchiyama I."/>
            <person name="Ito T."/>
            <person name="Fujiyama A."/>
            <person name="Inagaki F."/>
            <person name="Takami H."/>
        </authorList>
    </citation>
    <scope>NUCLEOTIDE SEQUENCE</scope>
    <source>
        <strain evidence="1">Expedition CK06-06</strain>
    </source>
</reference>
<name>X0Z2X5_9ZZZZ</name>
<gene>
    <name evidence="1" type="ORF">S01H4_19157</name>
</gene>
<organism evidence="1">
    <name type="scientific">marine sediment metagenome</name>
    <dbReference type="NCBI Taxonomy" id="412755"/>
    <lineage>
        <taxon>unclassified sequences</taxon>
        <taxon>metagenomes</taxon>
        <taxon>ecological metagenomes</taxon>
    </lineage>
</organism>
<accession>X0Z2X5</accession>
<evidence type="ECO:0000313" key="1">
    <source>
        <dbReference type="EMBL" id="GAG54808.1"/>
    </source>
</evidence>
<comment type="caution">
    <text evidence="1">The sequence shown here is derived from an EMBL/GenBank/DDBJ whole genome shotgun (WGS) entry which is preliminary data.</text>
</comment>
<dbReference type="AlphaFoldDB" id="X0Z2X5"/>
<dbReference type="EMBL" id="BART01008524">
    <property type="protein sequence ID" value="GAG54808.1"/>
    <property type="molecule type" value="Genomic_DNA"/>
</dbReference>
<protein>
    <submittedName>
        <fullName evidence="1">Uncharacterized protein</fullName>
    </submittedName>
</protein>
<proteinExistence type="predicted"/>
<sequence length="77" mass="8075">MDNQATRQSGPANNSIGFWIKASTALAAGDVKIVVSESNHASGEQTGTFLEVDCPVLVADTWTFVRSAETLTAYGAV</sequence>
<feature type="non-terminal residue" evidence="1">
    <location>
        <position position="77"/>
    </location>
</feature>